<protein>
    <submittedName>
        <fullName evidence="6">AraC family transcriptional regulator</fullName>
    </submittedName>
</protein>
<dbReference type="RefSeq" id="WP_343908387.1">
    <property type="nucleotide sequence ID" value="NZ_BAAAJE010000015.1"/>
</dbReference>
<name>A0ABP4EZE8_9ACTN</name>
<evidence type="ECO:0000256" key="1">
    <source>
        <dbReference type="ARBA" id="ARBA00023015"/>
    </source>
</evidence>
<dbReference type="PANTHER" id="PTHR47894">
    <property type="entry name" value="HTH-TYPE TRANSCRIPTIONAL REGULATOR GADX"/>
    <property type="match status" value="1"/>
</dbReference>
<keyword evidence="7" id="KW-1185">Reference proteome</keyword>
<feature type="region of interest" description="Disordered" evidence="4">
    <location>
        <begin position="336"/>
        <end position="358"/>
    </location>
</feature>
<dbReference type="SUPFAM" id="SSF46689">
    <property type="entry name" value="Homeodomain-like"/>
    <property type="match status" value="1"/>
</dbReference>
<reference evidence="7" key="1">
    <citation type="journal article" date="2019" name="Int. J. Syst. Evol. Microbiol.">
        <title>The Global Catalogue of Microorganisms (GCM) 10K type strain sequencing project: providing services to taxonomists for standard genome sequencing and annotation.</title>
        <authorList>
            <consortium name="The Broad Institute Genomics Platform"/>
            <consortium name="The Broad Institute Genome Sequencing Center for Infectious Disease"/>
            <person name="Wu L."/>
            <person name="Ma J."/>
        </authorList>
    </citation>
    <scope>NUCLEOTIDE SEQUENCE [LARGE SCALE GENOMIC DNA]</scope>
    <source>
        <strain evidence="7">JCM 11813</strain>
    </source>
</reference>
<gene>
    <name evidence="6" type="ORF">GCM10009606_29970</name>
</gene>
<sequence>MRQEEAGVPPLAFVQLLNSEALQPDAVAHFRRLVRREGWSELELVRRDRQVPIRWFREVFADLDPDSATRFGLAFADQAQLTSFGPLSLPLISAASVAEVFDLLGYLPVISGSLRPHFHQSPTSLTVGLTGQTDDPALNCLVIAYGGAALLRLLDMLAGELPAVTLHLAWEAPRTPALGPDAVAGRLVFGAHTSFIDVPVESLSAPCRFPDPVAYRLAITELRRTLERDREPTSISETIRRAIEENPAHSGRDEVAAMLGMSVSTVKRRLDAEGTTFRELREAVLRERAIVRLLDPSLPISQIATDLGYSDLANFSHAFKRWTGQSPVAFRRAGSRIRTDAEASGHPPLTHASGTRNL</sequence>
<keyword evidence="2" id="KW-0238">DNA-binding</keyword>
<evidence type="ECO:0000256" key="4">
    <source>
        <dbReference type="SAM" id="MobiDB-lite"/>
    </source>
</evidence>
<organism evidence="6 7">
    <name type="scientific">Nocardioides aquiterrae</name>
    <dbReference type="NCBI Taxonomy" id="203799"/>
    <lineage>
        <taxon>Bacteria</taxon>
        <taxon>Bacillati</taxon>
        <taxon>Actinomycetota</taxon>
        <taxon>Actinomycetes</taxon>
        <taxon>Propionibacteriales</taxon>
        <taxon>Nocardioidaceae</taxon>
        <taxon>Nocardioides</taxon>
    </lineage>
</organism>
<dbReference type="SMART" id="SM00342">
    <property type="entry name" value="HTH_ARAC"/>
    <property type="match status" value="1"/>
</dbReference>
<evidence type="ECO:0000256" key="3">
    <source>
        <dbReference type="ARBA" id="ARBA00023163"/>
    </source>
</evidence>
<evidence type="ECO:0000313" key="6">
    <source>
        <dbReference type="EMBL" id="GAA1149228.1"/>
    </source>
</evidence>
<dbReference type="PANTHER" id="PTHR47894:SF4">
    <property type="entry name" value="HTH-TYPE TRANSCRIPTIONAL REGULATOR GADX"/>
    <property type="match status" value="1"/>
</dbReference>
<dbReference type="InterPro" id="IPR020449">
    <property type="entry name" value="Tscrpt_reg_AraC-type_HTH"/>
</dbReference>
<dbReference type="Pfam" id="PF12833">
    <property type="entry name" value="HTH_18"/>
    <property type="match status" value="1"/>
</dbReference>
<keyword evidence="3" id="KW-0804">Transcription</keyword>
<dbReference type="Pfam" id="PF12625">
    <property type="entry name" value="Arabinose_bd"/>
    <property type="match status" value="1"/>
</dbReference>
<comment type="caution">
    <text evidence="6">The sequence shown here is derived from an EMBL/GenBank/DDBJ whole genome shotgun (WGS) entry which is preliminary data.</text>
</comment>
<evidence type="ECO:0000259" key="5">
    <source>
        <dbReference type="PROSITE" id="PS01124"/>
    </source>
</evidence>
<dbReference type="InterPro" id="IPR009057">
    <property type="entry name" value="Homeodomain-like_sf"/>
</dbReference>
<keyword evidence="1" id="KW-0805">Transcription regulation</keyword>
<evidence type="ECO:0000313" key="7">
    <source>
        <dbReference type="Proteomes" id="UP001499979"/>
    </source>
</evidence>
<dbReference type="InterPro" id="IPR018060">
    <property type="entry name" value="HTH_AraC"/>
</dbReference>
<dbReference type="PRINTS" id="PR00032">
    <property type="entry name" value="HTHARAC"/>
</dbReference>
<accession>A0ABP4EZE8</accession>
<evidence type="ECO:0000256" key="2">
    <source>
        <dbReference type="ARBA" id="ARBA00023125"/>
    </source>
</evidence>
<dbReference type="Gene3D" id="1.10.10.60">
    <property type="entry name" value="Homeodomain-like"/>
    <property type="match status" value="1"/>
</dbReference>
<proteinExistence type="predicted"/>
<feature type="domain" description="HTH araC/xylS-type" evidence="5">
    <location>
        <begin position="237"/>
        <end position="333"/>
    </location>
</feature>
<dbReference type="PROSITE" id="PS01124">
    <property type="entry name" value="HTH_ARAC_FAMILY_2"/>
    <property type="match status" value="1"/>
</dbReference>
<dbReference type="InterPro" id="IPR032687">
    <property type="entry name" value="AraC-type_N"/>
</dbReference>
<dbReference type="Proteomes" id="UP001499979">
    <property type="component" value="Unassembled WGS sequence"/>
</dbReference>
<dbReference type="EMBL" id="BAAAJE010000015">
    <property type="protein sequence ID" value="GAA1149228.1"/>
    <property type="molecule type" value="Genomic_DNA"/>
</dbReference>